<evidence type="ECO:0000256" key="3">
    <source>
        <dbReference type="ARBA" id="ARBA00012587"/>
    </source>
</evidence>
<dbReference type="InterPro" id="IPR008258">
    <property type="entry name" value="Transglycosylase_SLT_dom_1"/>
</dbReference>
<dbReference type="GO" id="GO:0008933">
    <property type="term" value="F:peptidoglycan lytic transglycosylase activity"/>
    <property type="evidence" value="ECO:0007669"/>
    <property type="project" value="InterPro"/>
</dbReference>
<gene>
    <name evidence="7" type="ORF">D9V77_01325</name>
</gene>
<reference evidence="7 8" key="1">
    <citation type="submission" date="2018-12" db="EMBL/GenBank/DDBJ databases">
        <authorList>
            <person name="Chong R.A."/>
        </authorList>
    </citation>
    <scope>NUCLEOTIDE SEQUENCE [LARGE SCALE GENOMIC DNA]</scope>
    <source>
        <strain evidence="7 8">Sav</strain>
    </source>
</reference>
<comment type="catalytic activity">
    <reaction evidence="1">
        <text>Exolytic cleavage of the (1-&gt;4)-beta-glycosidic linkage between N-acetylmuramic acid (MurNAc) and N-acetylglucosamine (GlcNAc) residues in peptidoglycan, from either the reducing or the non-reducing ends of the peptidoglycan chains, with concomitant formation of a 1,6-anhydrobond in the MurNAc residue.</text>
        <dbReference type="EC" id="4.2.2.n1"/>
    </reaction>
</comment>
<dbReference type="OrthoDB" id="5620293at2"/>
<dbReference type="EC" id="4.2.2.n1" evidence="3"/>
<dbReference type="AlphaFoldDB" id="A0A4D6YHH6"/>
<sequence>MKLGILIICFLLLTGSSQFFNIKKNLTINYFLNKNSIQNTLNHWNDIVEVAAHKYKVDEKLIKSIIYVESSGNPCAKSKSNAIGLMQIKPSSAGAEVYRLYGKKGQPSIKELYNPKINIDMGTAYISFLQKKFSTIKNKDVMRYATIVSYVNGASALLKTFSKNSKEAIDIINTMTTQSFYTHVKKNIQQFKHLVT</sequence>
<dbReference type="PROSITE" id="PS00922">
    <property type="entry name" value="TRANSGLYCOSYLASE"/>
    <property type="match status" value="1"/>
</dbReference>
<evidence type="ECO:0000256" key="2">
    <source>
        <dbReference type="ARBA" id="ARBA00007734"/>
    </source>
</evidence>
<evidence type="ECO:0000256" key="4">
    <source>
        <dbReference type="ARBA" id="ARBA00023239"/>
    </source>
</evidence>
<dbReference type="CDD" id="cd16893">
    <property type="entry name" value="LT_MltC_MltE"/>
    <property type="match status" value="1"/>
</dbReference>
<dbReference type="PANTHER" id="PTHR37423:SF4">
    <property type="entry name" value="ENDO-TYPE MEMBRANE-BOUND LYTIC MUREIN TRANSGLYCOSYLASE A"/>
    <property type="match status" value="1"/>
</dbReference>
<feature type="domain" description="Transglycosylase SLT" evidence="6">
    <location>
        <begin position="48"/>
        <end position="170"/>
    </location>
</feature>
<dbReference type="Gene3D" id="1.10.530.10">
    <property type="match status" value="1"/>
</dbReference>
<dbReference type="InterPro" id="IPR000189">
    <property type="entry name" value="Transglyc_AS"/>
</dbReference>
<reference evidence="7 8" key="2">
    <citation type="submission" date="2019-05" db="EMBL/GenBank/DDBJ databases">
        <title>Genome evolution of the obligate endosymbiont Buchnera aphidicola.</title>
        <authorList>
            <person name="Moran N.A."/>
        </authorList>
    </citation>
    <scope>NUCLEOTIDE SEQUENCE [LARGE SCALE GENOMIC DNA]</scope>
    <source>
        <strain evidence="7 8">Sav</strain>
    </source>
</reference>
<evidence type="ECO:0000256" key="5">
    <source>
        <dbReference type="ARBA" id="ARBA00023316"/>
    </source>
</evidence>
<dbReference type="EMBL" id="CP034855">
    <property type="protein sequence ID" value="QCI25474.1"/>
    <property type="molecule type" value="Genomic_DNA"/>
</dbReference>
<name>A0A4D6YHH6_9GAMM</name>
<dbReference type="Pfam" id="PF01464">
    <property type="entry name" value="SLT"/>
    <property type="match status" value="1"/>
</dbReference>
<comment type="similarity">
    <text evidence="2">Belongs to the transglycosylase Slt family.</text>
</comment>
<evidence type="ECO:0000313" key="7">
    <source>
        <dbReference type="EMBL" id="QCI25474.1"/>
    </source>
</evidence>
<dbReference type="GO" id="GO:0000270">
    <property type="term" value="P:peptidoglycan metabolic process"/>
    <property type="evidence" value="ECO:0007669"/>
    <property type="project" value="InterPro"/>
</dbReference>
<dbReference type="GO" id="GO:0071555">
    <property type="term" value="P:cell wall organization"/>
    <property type="evidence" value="ECO:0007669"/>
    <property type="project" value="UniProtKB-KW"/>
</dbReference>
<dbReference type="GO" id="GO:0016020">
    <property type="term" value="C:membrane"/>
    <property type="evidence" value="ECO:0007669"/>
    <property type="project" value="InterPro"/>
</dbReference>
<dbReference type="Proteomes" id="UP000298585">
    <property type="component" value="Chromosome"/>
</dbReference>
<proteinExistence type="inferred from homology"/>
<dbReference type="InterPro" id="IPR023346">
    <property type="entry name" value="Lysozyme-like_dom_sf"/>
</dbReference>
<evidence type="ECO:0000313" key="8">
    <source>
        <dbReference type="Proteomes" id="UP000298585"/>
    </source>
</evidence>
<evidence type="ECO:0000259" key="6">
    <source>
        <dbReference type="Pfam" id="PF01464"/>
    </source>
</evidence>
<keyword evidence="5" id="KW-0961">Cell wall biogenesis/degradation</keyword>
<evidence type="ECO:0000256" key="1">
    <source>
        <dbReference type="ARBA" id="ARBA00001420"/>
    </source>
</evidence>
<protein>
    <recommendedName>
        <fullName evidence="3">peptidoglycan lytic exotransglycosylase</fullName>
        <ecNumber evidence="3">4.2.2.n1</ecNumber>
    </recommendedName>
</protein>
<organism evidence="7 8">
    <name type="scientific">Buchnera aphidicola</name>
    <name type="common">Sitobion avenae</name>
    <dbReference type="NCBI Taxonomy" id="571428"/>
    <lineage>
        <taxon>Bacteria</taxon>
        <taxon>Pseudomonadati</taxon>
        <taxon>Pseudomonadota</taxon>
        <taxon>Gammaproteobacteria</taxon>
        <taxon>Enterobacterales</taxon>
        <taxon>Erwiniaceae</taxon>
        <taxon>Buchnera</taxon>
    </lineage>
</organism>
<accession>A0A4D6YHH6</accession>
<dbReference type="SUPFAM" id="SSF53955">
    <property type="entry name" value="Lysozyme-like"/>
    <property type="match status" value="1"/>
</dbReference>
<keyword evidence="4" id="KW-0456">Lyase</keyword>
<dbReference type="PANTHER" id="PTHR37423">
    <property type="entry name" value="SOLUBLE LYTIC MUREIN TRANSGLYCOSYLASE-RELATED"/>
    <property type="match status" value="1"/>
</dbReference>
<dbReference type="RefSeq" id="WP_158338326.1">
    <property type="nucleotide sequence ID" value="NZ_CP034855.1"/>
</dbReference>